<dbReference type="EMBL" id="FUZZ01000004">
    <property type="protein sequence ID" value="SKD09228.1"/>
    <property type="molecule type" value="Genomic_DNA"/>
</dbReference>
<dbReference type="AlphaFoldDB" id="A0A1T5PA20"/>
<dbReference type="Gene3D" id="2.130.10.10">
    <property type="entry name" value="YVTN repeat-like/Quinoprotein amine dehydrogenase"/>
    <property type="match status" value="1"/>
</dbReference>
<name>A0A1T5PA20_9BACT</name>
<keyword evidence="2" id="KW-1185">Reference proteome</keyword>
<dbReference type="RefSeq" id="WP_143313693.1">
    <property type="nucleotide sequence ID" value="NZ_FUZZ01000004.1"/>
</dbReference>
<gene>
    <name evidence="1" type="ORF">SAMN05660461_5111</name>
</gene>
<dbReference type="InterPro" id="IPR015943">
    <property type="entry name" value="WD40/YVTN_repeat-like_dom_sf"/>
</dbReference>
<proteinExistence type="predicted"/>
<dbReference type="InterPro" id="IPR011044">
    <property type="entry name" value="Quino_amine_DH_bsu"/>
</dbReference>
<sequence length="359" mass="40141">MAAPFRSISLPIHLQLPLGENPAGITTLTNGGYLLNFSARPEVTLLDTSLREVWRKDLQAQTTHYVTCETAVSPDGRLIALSGETAVRITDNNGQLLWQYEHAPWYHFLGSGCFFSADTRYMWFVSPGDQDTLQMLRLSDFTIINNLPLEASQERSYVFHATPDKDKFLIETPAGQDDITLYLVQFSDDKMMLEELTQCNDSVAGNFSPDGKAFVTGPHYEEAIQLFSFPGMEKTAELSQEELFNINDRYKAAEDPDNVNYTVLFINNDTLVAFTRFGRLLLIDRHTFTCFGELLPEGCDIRAYDADGRPTTNPAAIVDYGGDIVTLLLNKQGQLVVTHSAGEIRVYELPEIKAADTAL</sequence>
<dbReference type="SUPFAM" id="SSF50969">
    <property type="entry name" value="YVTN repeat-like/Quinoprotein amine dehydrogenase"/>
    <property type="match status" value="1"/>
</dbReference>
<evidence type="ECO:0000313" key="1">
    <source>
        <dbReference type="EMBL" id="SKD09228.1"/>
    </source>
</evidence>
<protein>
    <submittedName>
        <fullName evidence="1">WD40 repeat</fullName>
    </submittedName>
</protein>
<dbReference type="Proteomes" id="UP000190166">
    <property type="component" value="Unassembled WGS sequence"/>
</dbReference>
<evidence type="ECO:0000313" key="2">
    <source>
        <dbReference type="Proteomes" id="UP000190166"/>
    </source>
</evidence>
<accession>A0A1T5PA20</accession>
<dbReference type="STRING" id="393003.SAMN05660461_5111"/>
<organism evidence="1 2">
    <name type="scientific">Chitinophaga ginsengisegetis</name>
    <dbReference type="NCBI Taxonomy" id="393003"/>
    <lineage>
        <taxon>Bacteria</taxon>
        <taxon>Pseudomonadati</taxon>
        <taxon>Bacteroidota</taxon>
        <taxon>Chitinophagia</taxon>
        <taxon>Chitinophagales</taxon>
        <taxon>Chitinophagaceae</taxon>
        <taxon>Chitinophaga</taxon>
    </lineage>
</organism>
<reference evidence="1 2" key="1">
    <citation type="submission" date="2017-02" db="EMBL/GenBank/DDBJ databases">
        <authorList>
            <person name="Peterson S.W."/>
        </authorList>
    </citation>
    <scope>NUCLEOTIDE SEQUENCE [LARGE SCALE GENOMIC DNA]</scope>
    <source>
        <strain evidence="1 2">DSM 18108</strain>
    </source>
</reference>